<evidence type="ECO:0000313" key="8">
    <source>
        <dbReference type="Proteomes" id="UP000075473"/>
    </source>
</evidence>
<dbReference type="RefSeq" id="WP_062251147.1">
    <property type="nucleotide sequence ID" value="NZ_LHZA01000157.1"/>
</dbReference>
<dbReference type="EMBL" id="LHZA01000157">
    <property type="protein sequence ID" value="KXU91846.1"/>
    <property type="molecule type" value="Genomic_DNA"/>
</dbReference>
<organism evidence="7 8">
    <name type="scientific">Acetobacter cerevisiae</name>
    <dbReference type="NCBI Taxonomy" id="178900"/>
    <lineage>
        <taxon>Bacteria</taxon>
        <taxon>Pseudomonadati</taxon>
        <taxon>Pseudomonadota</taxon>
        <taxon>Alphaproteobacteria</taxon>
        <taxon>Acetobacterales</taxon>
        <taxon>Acetobacteraceae</taxon>
        <taxon>Acetobacter</taxon>
    </lineage>
</organism>
<feature type="domain" description="Transglycosylase SLT" evidence="6">
    <location>
        <begin position="510"/>
        <end position="615"/>
    </location>
</feature>
<dbReference type="GO" id="GO:0004553">
    <property type="term" value="F:hydrolase activity, hydrolyzing O-glycosyl compounds"/>
    <property type="evidence" value="ECO:0007669"/>
    <property type="project" value="InterPro"/>
</dbReference>
<dbReference type="CDD" id="cd13401">
    <property type="entry name" value="Slt70-like"/>
    <property type="match status" value="1"/>
</dbReference>
<reference evidence="7 8" key="1">
    <citation type="submission" date="2015-06" db="EMBL/GenBank/DDBJ databases">
        <title>Improved classification and identification of acetic acid bacteria using matrix-assisted laser desorption/ionization time-of-flight mass spectrometry; Gluconobacter nephelii and Gluconobacter uchimurae are later heterotypic synonyms of Gluconobacter japonicus and Gluconobacter oxydans, respectively.</title>
        <authorList>
            <person name="Li L."/>
            <person name="Cleenwerck I."/>
            <person name="De Vuyst L."/>
            <person name="Vandamme P."/>
        </authorList>
    </citation>
    <scope>NUCLEOTIDE SEQUENCE [LARGE SCALE GENOMIC DNA]</scope>
    <source>
        <strain evidence="7 8">LMG 1625</strain>
    </source>
</reference>
<dbReference type="Gene3D" id="1.25.20.10">
    <property type="entry name" value="Bacterial muramidases"/>
    <property type="match status" value="1"/>
</dbReference>
<dbReference type="GO" id="GO:0000270">
    <property type="term" value="P:peptidoglycan metabolic process"/>
    <property type="evidence" value="ECO:0007669"/>
    <property type="project" value="InterPro"/>
</dbReference>
<evidence type="ECO:0000256" key="2">
    <source>
        <dbReference type="ARBA" id="ARBA00009387"/>
    </source>
</evidence>
<evidence type="ECO:0000256" key="1">
    <source>
        <dbReference type="ARBA" id="ARBA00007734"/>
    </source>
</evidence>
<proteinExistence type="inferred from homology"/>
<dbReference type="InterPro" id="IPR000189">
    <property type="entry name" value="Transglyc_AS"/>
</dbReference>
<dbReference type="InterPro" id="IPR008939">
    <property type="entry name" value="Lytic_TGlycosylase_superhlx_U"/>
</dbReference>
<dbReference type="GO" id="GO:0008933">
    <property type="term" value="F:peptidoglycan lytic transglycosylase activity"/>
    <property type="evidence" value="ECO:0007669"/>
    <property type="project" value="InterPro"/>
</dbReference>
<dbReference type="InterPro" id="IPR023346">
    <property type="entry name" value="Lysozyme-like_dom_sf"/>
</dbReference>
<evidence type="ECO:0000256" key="4">
    <source>
        <dbReference type="SAM" id="MobiDB-lite"/>
    </source>
</evidence>
<dbReference type="PANTHER" id="PTHR37423:SF2">
    <property type="entry name" value="MEMBRANE-BOUND LYTIC MUREIN TRANSGLYCOSYLASE C"/>
    <property type="match status" value="1"/>
</dbReference>
<protein>
    <submittedName>
        <fullName evidence="7">Lytic murein transglycosylase</fullName>
    </submittedName>
</protein>
<dbReference type="PROSITE" id="PS00922">
    <property type="entry name" value="TRANSGLYCOSYLASE"/>
    <property type="match status" value="1"/>
</dbReference>
<dbReference type="Pfam" id="PF01464">
    <property type="entry name" value="SLT"/>
    <property type="match status" value="1"/>
</dbReference>
<feature type="signal peptide" evidence="5">
    <location>
        <begin position="1"/>
        <end position="32"/>
    </location>
</feature>
<dbReference type="SUPFAM" id="SSF53955">
    <property type="entry name" value="Lysozyme-like"/>
    <property type="match status" value="1"/>
</dbReference>
<keyword evidence="3 5" id="KW-0732">Signal</keyword>
<evidence type="ECO:0000259" key="6">
    <source>
        <dbReference type="Pfam" id="PF01464"/>
    </source>
</evidence>
<dbReference type="InterPro" id="IPR008258">
    <property type="entry name" value="Transglycosylase_SLT_dom_1"/>
</dbReference>
<dbReference type="GO" id="GO:0042597">
    <property type="term" value="C:periplasmic space"/>
    <property type="evidence" value="ECO:0007669"/>
    <property type="project" value="InterPro"/>
</dbReference>
<feature type="compositionally biased region" description="Low complexity" evidence="4">
    <location>
        <begin position="31"/>
        <end position="43"/>
    </location>
</feature>
<name>A0A149Q3V1_9PROT</name>
<dbReference type="Proteomes" id="UP000075473">
    <property type="component" value="Unassembled WGS sequence"/>
</dbReference>
<dbReference type="Gene3D" id="1.10.530.10">
    <property type="match status" value="1"/>
</dbReference>
<dbReference type="SUPFAM" id="SSF48435">
    <property type="entry name" value="Bacterial muramidases"/>
    <property type="match status" value="1"/>
</dbReference>
<comment type="similarity">
    <text evidence="2">Belongs to the virb1 family.</text>
</comment>
<comment type="caution">
    <text evidence="7">The sequence shown here is derived from an EMBL/GenBank/DDBJ whole genome shotgun (WGS) entry which is preliminary data.</text>
</comment>
<feature type="region of interest" description="Disordered" evidence="4">
    <location>
        <begin position="31"/>
        <end position="59"/>
    </location>
</feature>
<evidence type="ECO:0000256" key="5">
    <source>
        <dbReference type="SAM" id="SignalP"/>
    </source>
</evidence>
<feature type="compositionally biased region" description="Polar residues" evidence="4">
    <location>
        <begin position="48"/>
        <end position="59"/>
    </location>
</feature>
<dbReference type="GO" id="GO:0016020">
    <property type="term" value="C:membrane"/>
    <property type="evidence" value="ECO:0007669"/>
    <property type="project" value="InterPro"/>
</dbReference>
<dbReference type="PATRIC" id="fig|178900.5.peg.587"/>
<evidence type="ECO:0000256" key="3">
    <source>
        <dbReference type="ARBA" id="ARBA00022729"/>
    </source>
</evidence>
<comment type="similarity">
    <text evidence="1">Belongs to the transglycosylase Slt family.</text>
</comment>
<gene>
    <name evidence="7" type="ORF">AD928_14160</name>
</gene>
<dbReference type="AlphaFoldDB" id="A0A149Q3V1"/>
<accession>A0A149Q3V1</accession>
<dbReference type="PANTHER" id="PTHR37423">
    <property type="entry name" value="SOLUBLE LYTIC MUREIN TRANSGLYCOSYLASE-RELATED"/>
    <property type="match status" value="1"/>
</dbReference>
<sequence length="656" mass="70220">MSVLHSSAWRRQAVLPLAVLLLSACSAPPETATPTASSAPAEALPQPVATSPSQAGVSGSVSDRLTVWLSLVGSSHASAQEYADFLKTRPVWPRWQLLQSRMQQALAKETDPAVLGRLCAQTLTYGPALAQCAIQVGASNSGLSSHLAAEAKQAWMNGNDASTAASALSGTFPQALTQEASWLRFNREEKAGLVAAARQTVPYLSAIRQKQAQARRAFRANDASAEALASALPVSEATDPYLILDHLRWLRTQKRDTDAAALWKSAGVQAEARARHPAFWRERDALARELVQAGQNEDALFLANDTTVTGATRLDAEFLSGWIALQKLHNPTQADVFFKPLADSSALITKSRGFYWLGRARLAAQDNASAQADWQKAASYPGTFYGQMAAAKLAGNETTLLAPDHIPPSIVKALTAERDPAASASRLAGSDLVQAAQLLVSWGDKPHARDFLMLLSQQLVSLSDRLALCDLAMRLNLPDVAVSVSRQVGRDGLFLLHSGWPAPYTPPATGLPSGLVLGLSRQESNFNPDAISSSNAIGLMQLKPSTAGDMVRRAGVPASDATALGLHDPENNMALGAAYLSYLQDKFGNVVPYMAAAYNGGPGRLSRWLTAAGDPARSGASQDEMIDWIESIPFSETRNYVQRVWENMTIYTAMGK</sequence>
<evidence type="ECO:0000313" key="7">
    <source>
        <dbReference type="EMBL" id="KXU91846.1"/>
    </source>
</evidence>
<feature type="chain" id="PRO_5007551948" evidence="5">
    <location>
        <begin position="33"/>
        <end position="656"/>
    </location>
</feature>